<dbReference type="EMBL" id="BTSY01000004">
    <property type="protein sequence ID" value="GMT23634.1"/>
    <property type="molecule type" value="Genomic_DNA"/>
</dbReference>
<keyword evidence="3" id="KW-1185">Reference proteome</keyword>
<reference evidence="2" key="1">
    <citation type="submission" date="2023-10" db="EMBL/GenBank/DDBJ databases">
        <title>Genome assembly of Pristionchus species.</title>
        <authorList>
            <person name="Yoshida K."/>
            <person name="Sommer R.J."/>
        </authorList>
    </citation>
    <scope>NUCLEOTIDE SEQUENCE</scope>
    <source>
        <strain evidence="2">RS5133</strain>
    </source>
</reference>
<evidence type="ECO:0000256" key="1">
    <source>
        <dbReference type="SAM" id="Phobius"/>
    </source>
</evidence>
<sequence length="159" mass="18092">VGHYYIGILVILCAETFVLSVSSFSSPVFKQMYSTSHSLSMEDPSSLQMREIVQYSRAFIPSICVSSIIKIIGLLPVFAWQEGWGQYGLMRALFFTAHSINCAVMKNILLVSHSALRKTFTKTFGICFIVHRRCQVKIVEDEVSKATDRHFDMLLESWK</sequence>
<proteinExistence type="predicted"/>
<keyword evidence="1" id="KW-0812">Transmembrane</keyword>
<evidence type="ECO:0000313" key="3">
    <source>
        <dbReference type="Proteomes" id="UP001432322"/>
    </source>
</evidence>
<evidence type="ECO:0008006" key="4">
    <source>
        <dbReference type="Google" id="ProtNLM"/>
    </source>
</evidence>
<gene>
    <name evidence="2" type="ORF">PFISCL1PPCAC_14931</name>
</gene>
<name>A0AAV5W144_9BILA</name>
<accession>A0AAV5W144</accession>
<dbReference type="PANTHER" id="PTHR47521">
    <property type="entry name" value="SERPENTINE RECEPTOR, CLASS E (EPSILON)-RELATED"/>
    <property type="match status" value="1"/>
</dbReference>
<feature type="non-terminal residue" evidence="2">
    <location>
        <position position="1"/>
    </location>
</feature>
<comment type="caution">
    <text evidence="2">The sequence shown here is derived from an EMBL/GenBank/DDBJ whole genome shotgun (WGS) entry which is preliminary data.</text>
</comment>
<organism evidence="2 3">
    <name type="scientific">Pristionchus fissidentatus</name>
    <dbReference type="NCBI Taxonomy" id="1538716"/>
    <lineage>
        <taxon>Eukaryota</taxon>
        <taxon>Metazoa</taxon>
        <taxon>Ecdysozoa</taxon>
        <taxon>Nematoda</taxon>
        <taxon>Chromadorea</taxon>
        <taxon>Rhabditida</taxon>
        <taxon>Rhabditina</taxon>
        <taxon>Diplogasteromorpha</taxon>
        <taxon>Diplogasteroidea</taxon>
        <taxon>Neodiplogasteridae</taxon>
        <taxon>Pristionchus</taxon>
    </lineage>
</organism>
<feature type="transmembrane region" description="Helical" evidence="1">
    <location>
        <begin position="58"/>
        <end position="80"/>
    </location>
</feature>
<feature type="transmembrane region" description="Helical" evidence="1">
    <location>
        <begin position="92"/>
        <end position="112"/>
    </location>
</feature>
<dbReference type="Proteomes" id="UP001432322">
    <property type="component" value="Unassembled WGS sequence"/>
</dbReference>
<evidence type="ECO:0000313" key="2">
    <source>
        <dbReference type="EMBL" id="GMT23634.1"/>
    </source>
</evidence>
<keyword evidence="1" id="KW-1133">Transmembrane helix</keyword>
<protein>
    <recommendedName>
        <fullName evidence="4">G protein-coupled receptor</fullName>
    </recommendedName>
</protein>
<dbReference type="AlphaFoldDB" id="A0AAV5W144"/>
<dbReference type="InterPro" id="IPR052860">
    <property type="entry name" value="NRL-GPCR1"/>
</dbReference>
<feature type="transmembrane region" description="Helical" evidence="1">
    <location>
        <begin position="6"/>
        <end position="29"/>
    </location>
</feature>
<keyword evidence="1" id="KW-0472">Membrane</keyword>
<dbReference type="PANTHER" id="PTHR47521:SF18">
    <property type="entry name" value="G PROTEIN-COUPLED RECEPTOR-RELATED"/>
    <property type="match status" value="1"/>
</dbReference>